<evidence type="ECO:0000313" key="2">
    <source>
        <dbReference type="EMBL" id="KAG2549579.1"/>
    </source>
</evidence>
<organism evidence="2 3">
    <name type="scientific">Panicum virgatum</name>
    <name type="common">Blackwell switchgrass</name>
    <dbReference type="NCBI Taxonomy" id="38727"/>
    <lineage>
        <taxon>Eukaryota</taxon>
        <taxon>Viridiplantae</taxon>
        <taxon>Streptophyta</taxon>
        <taxon>Embryophyta</taxon>
        <taxon>Tracheophyta</taxon>
        <taxon>Spermatophyta</taxon>
        <taxon>Magnoliopsida</taxon>
        <taxon>Liliopsida</taxon>
        <taxon>Poales</taxon>
        <taxon>Poaceae</taxon>
        <taxon>PACMAD clade</taxon>
        <taxon>Panicoideae</taxon>
        <taxon>Panicodae</taxon>
        <taxon>Paniceae</taxon>
        <taxon>Panicinae</taxon>
        <taxon>Panicum</taxon>
        <taxon>Panicum sect. Hiantes</taxon>
    </lineage>
</organism>
<keyword evidence="3" id="KW-1185">Reference proteome</keyword>
<proteinExistence type="predicted"/>
<evidence type="ECO:0000313" key="3">
    <source>
        <dbReference type="Proteomes" id="UP000823388"/>
    </source>
</evidence>
<dbReference type="AlphaFoldDB" id="A0A8T0NMS0"/>
<protein>
    <submittedName>
        <fullName evidence="2">Uncharacterized protein</fullName>
    </submittedName>
</protein>
<comment type="caution">
    <text evidence="2">The sequence shown here is derived from an EMBL/GenBank/DDBJ whole genome shotgun (WGS) entry which is preliminary data.</text>
</comment>
<accession>A0A8T0NMS0</accession>
<name>A0A8T0NMS0_PANVG</name>
<reference evidence="2" key="1">
    <citation type="submission" date="2020-05" db="EMBL/GenBank/DDBJ databases">
        <title>WGS assembly of Panicum virgatum.</title>
        <authorList>
            <person name="Lovell J.T."/>
            <person name="Jenkins J."/>
            <person name="Shu S."/>
            <person name="Juenger T.E."/>
            <person name="Schmutz J."/>
        </authorList>
    </citation>
    <scope>NUCLEOTIDE SEQUENCE</scope>
    <source>
        <strain evidence="2">AP13</strain>
    </source>
</reference>
<dbReference type="Proteomes" id="UP000823388">
    <property type="component" value="Chromosome 9K"/>
</dbReference>
<feature type="region of interest" description="Disordered" evidence="1">
    <location>
        <begin position="1"/>
        <end position="47"/>
    </location>
</feature>
<sequence length="143" mass="15482">MRRPLTSLHLHGRPKPPAAPPSTTPAMSPLPHEDPSPARRQRAGTAWSRYHAELLPQLMDPGARSTDPNCYHARPRQAGRCCAWSSRCLFPVAVQPCRCSASVEGIGPGALSTLLPRLRGHAACRRRPAASILKRSSPLSGSR</sequence>
<dbReference type="EMBL" id="CM029053">
    <property type="protein sequence ID" value="KAG2549579.1"/>
    <property type="molecule type" value="Genomic_DNA"/>
</dbReference>
<gene>
    <name evidence="2" type="ORF">PVAP13_9KG244813</name>
</gene>
<evidence type="ECO:0000256" key="1">
    <source>
        <dbReference type="SAM" id="MobiDB-lite"/>
    </source>
</evidence>